<sequence length="206" mass="23230">MQARGLFRRPDLSRAGSRQAPWSISSVSDFRLETERLILRDWREGDAEDFHRLGSDPEVMATLGPLMSFEESLALINRLQERAASDGHCMWAAERRSDGRVLGFIGVQRGRIEPIDGELEIGWRLARDCWGQGLATEGARATLDWLSRHRSGEHVVAITASINDRSRAVMERLGMTRDCARDFDHPSVAEGDPLRPHVTYVKEPPL</sequence>
<dbReference type="EMBL" id="JABWTA010000001">
    <property type="protein sequence ID" value="NVE95427.1"/>
    <property type="molecule type" value="Genomic_DNA"/>
</dbReference>
<dbReference type="PROSITE" id="PS51186">
    <property type="entry name" value="GNAT"/>
    <property type="match status" value="1"/>
</dbReference>
<dbReference type="SUPFAM" id="SSF55729">
    <property type="entry name" value="Acyl-CoA N-acyltransferases (Nat)"/>
    <property type="match status" value="1"/>
</dbReference>
<dbReference type="PANTHER" id="PTHR43792">
    <property type="entry name" value="GNAT FAMILY, PUTATIVE (AFU_ORTHOLOGUE AFUA_3G00765)-RELATED-RELATED"/>
    <property type="match status" value="1"/>
</dbReference>
<proteinExistence type="predicted"/>
<dbReference type="Gene3D" id="3.40.630.30">
    <property type="match status" value="1"/>
</dbReference>
<evidence type="ECO:0000259" key="1">
    <source>
        <dbReference type="PROSITE" id="PS51186"/>
    </source>
</evidence>
<dbReference type="InterPro" id="IPR016181">
    <property type="entry name" value="Acyl_CoA_acyltransferase"/>
</dbReference>
<reference evidence="2 3" key="1">
    <citation type="submission" date="2020-06" db="EMBL/GenBank/DDBJ databases">
        <title>Altererythrobacter lutimaris sp. nov., a marine bacterium isolated from a tidal flat.</title>
        <authorList>
            <person name="Kim D."/>
            <person name="Yoo Y."/>
            <person name="Kim J.-J."/>
        </authorList>
    </citation>
    <scope>NUCLEOTIDE SEQUENCE [LARGE SCALE GENOMIC DNA]</scope>
    <source>
        <strain evidence="2 3">JGD-16</strain>
    </source>
</reference>
<organism evidence="2 3">
    <name type="scientific">Altererythrobacter lutimaris</name>
    <dbReference type="NCBI Taxonomy" id="2743979"/>
    <lineage>
        <taxon>Bacteria</taxon>
        <taxon>Pseudomonadati</taxon>
        <taxon>Pseudomonadota</taxon>
        <taxon>Alphaproteobacteria</taxon>
        <taxon>Sphingomonadales</taxon>
        <taxon>Erythrobacteraceae</taxon>
        <taxon>Altererythrobacter</taxon>
    </lineage>
</organism>
<evidence type="ECO:0000313" key="3">
    <source>
        <dbReference type="Proteomes" id="UP000546031"/>
    </source>
</evidence>
<keyword evidence="3" id="KW-1185">Reference proteome</keyword>
<dbReference type="PANTHER" id="PTHR43792:SF1">
    <property type="entry name" value="N-ACETYLTRANSFERASE DOMAIN-CONTAINING PROTEIN"/>
    <property type="match status" value="1"/>
</dbReference>
<dbReference type="AlphaFoldDB" id="A0A850H8D7"/>
<dbReference type="GO" id="GO:0016747">
    <property type="term" value="F:acyltransferase activity, transferring groups other than amino-acyl groups"/>
    <property type="evidence" value="ECO:0007669"/>
    <property type="project" value="InterPro"/>
</dbReference>
<keyword evidence="2" id="KW-0808">Transferase</keyword>
<dbReference type="InterPro" id="IPR051531">
    <property type="entry name" value="N-acetyltransferase"/>
</dbReference>
<dbReference type="InterPro" id="IPR000182">
    <property type="entry name" value="GNAT_dom"/>
</dbReference>
<accession>A0A850H8D7</accession>
<protein>
    <submittedName>
        <fullName evidence="2">GNAT family N-acetyltransferase</fullName>
    </submittedName>
</protein>
<dbReference type="Pfam" id="PF13302">
    <property type="entry name" value="Acetyltransf_3"/>
    <property type="match status" value="1"/>
</dbReference>
<dbReference type="Proteomes" id="UP000546031">
    <property type="component" value="Unassembled WGS sequence"/>
</dbReference>
<gene>
    <name evidence="2" type="ORF">HUO12_10995</name>
</gene>
<evidence type="ECO:0000313" key="2">
    <source>
        <dbReference type="EMBL" id="NVE95427.1"/>
    </source>
</evidence>
<name>A0A850H8D7_9SPHN</name>
<comment type="caution">
    <text evidence="2">The sequence shown here is derived from an EMBL/GenBank/DDBJ whole genome shotgun (WGS) entry which is preliminary data.</text>
</comment>
<feature type="domain" description="N-acetyltransferase" evidence="1">
    <location>
        <begin position="37"/>
        <end position="195"/>
    </location>
</feature>